<evidence type="ECO:0000256" key="2">
    <source>
        <dbReference type="ARBA" id="ARBA00023125"/>
    </source>
</evidence>
<keyword evidence="1" id="KW-0805">Transcription regulation</keyword>
<dbReference type="EMBL" id="JAUQTB010000001">
    <property type="protein sequence ID" value="MDO7904987.1"/>
    <property type="molecule type" value="Genomic_DNA"/>
</dbReference>
<organism evidence="5 6">
    <name type="scientific">Paenibacillus lacisoli</name>
    <dbReference type="NCBI Taxonomy" id="3064525"/>
    <lineage>
        <taxon>Bacteria</taxon>
        <taxon>Bacillati</taxon>
        <taxon>Bacillota</taxon>
        <taxon>Bacilli</taxon>
        <taxon>Bacillales</taxon>
        <taxon>Paenibacillaceae</taxon>
        <taxon>Paenibacillus</taxon>
    </lineage>
</organism>
<evidence type="ECO:0000256" key="1">
    <source>
        <dbReference type="ARBA" id="ARBA00023015"/>
    </source>
</evidence>
<dbReference type="SMART" id="SM00347">
    <property type="entry name" value="HTH_MARR"/>
    <property type="match status" value="1"/>
</dbReference>
<accession>A0ABT9C6U2</accession>
<dbReference type="InterPro" id="IPR000835">
    <property type="entry name" value="HTH_MarR-typ"/>
</dbReference>
<dbReference type="SUPFAM" id="SSF46785">
    <property type="entry name" value="Winged helix' DNA-binding domain"/>
    <property type="match status" value="1"/>
</dbReference>
<dbReference type="Proteomes" id="UP001240171">
    <property type="component" value="Unassembled WGS sequence"/>
</dbReference>
<keyword evidence="2" id="KW-0238">DNA-binding</keyword>
<reference evidence="5 6" key="1">
    <citation type="submission" date="2023-07" db="EMBL/GenBank/DDBJ databases">
        <title>Paenibacillus sp. JX-17 nov. isolated from soil.</title>
        <authorList>
            <person name="Wan Y."/>
            <person name="Liu B."/>
        </authorList>
    </citation>
    <scope>NUCLEOTIDE SEQUENCE [LARGE SCALE GENOMIC DNA]</scope>
    <source>
        <strain evidence="5 6">JX-17</strain>
    </source>
</reference>
<sequence length="134" mass="15648">MQTIEFAKLWSKLTKDYKTYMEEHLAPGLTESQLVVLEVLYEAGRMKPSQLIPILETTPAAVTMLLDRMEKNGLISRVRHLDDRRMIWIYLTERGKEEAKRGVQIRNSFMSDVLDRISQHNQNLLVFLLNKITS</sequence>
<dbReference type="PANTHER" id="PTHR42756:SF1">
    <property type="entry name" value="TRANSCRIPTIONAL REPRESSOR OF EMRAB OPERON"/>
    <property type="match status" value="1"/>
</dbReference>
<comment type="caution">
    <text evidence="5">The sequence shown here is derived from an EMBL/GenBank/DDBJ whole genome shotgun (WGS) entry which is preliminary data.</text>
</comment>
<gene>
    <name evidence="5" type="ORF">Q5741_01000</name>
</gene>
<name>A0ABT9C6U2_9BACL</name>
<evidence type="ECO:0000256" key="3">
    <source>
        <dbReference type="ARBA" id="ARBA00023163"/>
    </source>
</evidence>
<feature type="domain" description="HTH marR-type" evidence="4">
    <location>
        <begin position="1"/>
        <end position="134"/>
    </location>
</feature>
<dbReference type="RefSeq" id="WP_305022178.1">
    <property type="nucleotide sequence ID" value="NZ_JAUQTB010000001.1"/>
</dbReference>
<dbReference type="InterPro" id="IPR036388">
    <property type="entry name" value="WH-like_DNA-bd_sf"/>
</dbReference>
<evidence type="ECO:0000313" key="5">
    <source>
        <dbReference type="EMBL" id="MDO7904987.1"/>
    </source>
</evidence>
<proteinExistence type="predicted"/>
<evidence type="ECO:0000313" key="6">
    <source>
        <dbReference type="Proteomes" id="UP001240171"/>
    </source>
</evidence>
<dbReference type="Pfam" id="PF01047">
    <property type="entry name" value="MarR"/>
    <property type="match status" value="1"/>
</dbReference>
<dbReference type="Gene3D" id="1.10.10.10">
    <property type="entry name" value="Winged helix-like DNA-binding domain superfamily/Winged helix DNA-binding domain"/>
    <property type="match status" value="1"/>
</dbReference>
<dbReference type="PANTHER" id="PTHR42756">
    <property type="entry name" value="TRANSCRIPTIONAL REGULATOR, MARR"/>
    <property type="match status" value="1"/>
</dbReference>
<keyword evidence="3" id="KW-0804">Transcription</keyword>
<dbReference type="PRINTS" id="PR00598">
    <property type="entry name" value="HTHMARR"/>
</dbReference>
<protein>
    <submittedName>
        <fullName evidence="5">MarR family transcriptional regulator</fullName>
    </submittedName>
</protein>
<evidence type="ECO:0000259" key="4">
    <source>
        <dbReference type="PROSITE" id="PS50995"/>
    </source>
</evidence>
<dbReference type="InterPro" id="IPR036390">
    <property type="entry name" value="WH_DNA-bd_sf"/>
</dbReference>
<dbReference type="PROSITE" id="PS50995">
    <property type="entry name" value="HTH_MARR_2"/>
    <property type="match status" value="1"/>
</dbReference>
<keyword evidence="6" id="KW-1185">Reference proteome</keyword>